<feature type="transmembrane region" description="Helical" evidence="1">
    <location>
        <begin position="150"/>
        <end position="175"/>
    </location>
</feature>
<keyword evidence="5" id="KW-1185">Reference proteome</keyword>
<feature type="domain" description="Thioredoxin" evidence="3">
    <location>
        <begin position="1"/>
        <end position="120"/>
    </location>
</feature>
<dbReference type="Pfam" id="PF00085">
    <property type="entry name" value="Thioredoxin"/>
    <property type="match status" value="1"/>
</dbReference>
<comment type="caution">
    <text evidence="4">The sequence shown here is derived from an EMBL/GenBank/DDBJ whole genome shotgun (WGS) entry which is preliminary data.</text>
</comment>
<organism evidence="4 5">
    <name type="scientific">Prymnesium parvum</name>
    <name type="common">Toxic golden alga</name>
    <dbReference type="NCBI Taxonomy" id="97485"/>
    <lineage>
        <taxon>Eukaryota</taxon>
        <taxon>Haptista</taxon>
        <taxon>Haptophyta</taxon>
        <taxon>Prymnesiophyceae</taxon>
        <taxon>Prymnesiales</taxon>
        <taxon>Prymnesiaceae</taxon>
        <taxon>Prymnesium</taxon>
    </lineage>
</organism>
<dbReference type="SUPFAM" id="SSF52833">
    <property type="entry name" value="Thioredoxin-like"/>
    <property type="match status" value="1"/>
</dbReference>
<gene>
    <name evidence="4" type="ORF">AB1Y20_013421</name>
</gene>
<dbReference type="GO" id="GO:0005788">
    <property type="term" value="C:endoplasmic reticulum lumen"/>
    <property type="evidence" value="ECO:0007669"/>
    <property type="project" value="TreeGrafter"/>
</dbReference>
<dbReference type="PANTHER" id="PTHR45815">
    <property type="entry name" value="PROTEIN DISULFIDE-ISOMERASE A6"/>
    <property type="match status" value="1"/>
</dbReference>
<evidence type="ECO:0000256" key="2">
    <source>
        <dbReference type="SAM" id="SignalP"/>
    </source>
</evidence>
<dbReference type="GO" id="GO:0015035">
    <property type="term" value="F:protein-disulfide reductase activity"/>
    <property type="evidence" value="ECO:0007669"/>
    <property type="project" value="TreeGrafter"/>
</dbReference>
<evidence type="ECO:0000256" key="1">
    <source>
        <dbReference type="SAM" id="Phobius"/>
    </source>
</evidence>
<keyword evidence="1" id="KW-0472">Membrane</keyword>
<keyword evidence="1" id="KW-0812">Transmembrane</keyword>
<dbReference type="PANTHER" id="PTHR45815:SF3">
    <property type="entry name" value="PROTEIN DISULFIDE-ISOMERASE A6"/>
    <property type="match status" value="1"/>
</dbReference>
<dbReference type="Proteomes" id="UP001515480">
    <property type="component" value="Unassembled WGS sequence"/>
</dbReference>
<evidence type="ECO:0000313" key="5">
    <source>
        <dbReference type="Proteomes" id="UP001515480"/>
    </source>
</evidence>
<reference evidence="4 5" key="1">
    <citation type="journal article" date="2024" name="Science">
        <title>Giant polyketide synthase enzymes in the biosynthesis of giant marine polyether toxins.</title>
        <authorList>
            <person name="Fallon T.R."/>
            <person name="Shende V.V."/>
            <person name="Wierzbicki I.H."/>
            <person name="Pendleton A.L."/>
            <person name="Watervoot N.F."/>
            <person name="Auber R.P."/>
            <person name="Gonzalez D.J."/>
            <person name="Wisecaver J.H."/>
            <person name="Moore B.S."/>
        </authorList>
    </citation>
    <scope>NUCLEOTIDE SEQUENCE [LARGE SCALE GENOMIC DNA]</scope>
    <source>
        <strain evidence="4 5">12B1</strain>
    </source>
</reference>
<dbReference type="InterPro" id="IPR036249">
    <property type="entry name" value="Thioredoxin-like_sf"/>
</dbReference>
<dbReference type="PROSITE" id="PS51352">
    <property type="entry name" value="THIOREDOXIN_2"/>
    <property type="match status" value="1"/>
</dbReference>
<proteinExistence type="predicted"/>
<protein>
    <recommendedName>
        <fullName evidence="3">Thioredoxin domain-containing protein</fullName>
    </recommendedName>
</protein>
<evidence type="ECO:0000259" key="3">
    <source>
        <dbReference type="PROSITE" id="PS51352"/>
    </source>
</evidence>
<dbReference type="Gene3D" id="3.40.30.10">
    <property type="entry name" value="Glutaredoxin"/>
    <property type="match status" value="1"/>
</dbReference>
<sequence>MLLPLLLLLSAAVEGRVIELTRSNWYARTQGHTWYVMFYQQGCKHCQRMKPMWEAVADSLATSPVKVGKIDCSAHNGVARTFGIDKFPYVLLFDADGAVYEYTGKRGLPPLLSFAQGGFHQQEPMMQTPAELLDDVSEWYLLALVLWKPIALSLGVASGLALCLKGGALLLLRLLQPKQVAKTKKPESSETKMD</sequence>
<evidence type="ECO:0000313" key="4">
    <source>
        <dbReference type="EMBL" id="KAL1498899.1"/>
    </source>
</evidence>
<dbReference type="GO" id="GO:0034976">
    <property type="term" value="P:response to endoplasmic reticulum stress"/>
    <property type="evidence" value="ECO:0007669"/>
    <property type="project" value="TreeGrafter"/>
</dbReference>
<feature type="signal peptide" evidence="2">
    <location>
        <begin position="1"/>
        <end position="15"/>
    </location>
</feature>
<dbReference type="InterPro" id="IPR013766">
    <property type="entry name" value="Thioredoxin_domain"/>
</dbReference>
<keyword evidence="1" id="KW-1133">Transmembrane helix</keyword>
<name>A0AB34IHP6_PRYPA</name>
<dbReference type="CDD" id="cd02961">
    <property type="entry name" value="PDI_a_family"/>
    <property type="match status" value="1"/>
</dbReference>
<feature type="chain" id="PRO_5044349057" description="Thioredoxin domain-containing protein" evidence="2">
    <location>
        <begin position="16"/>
        <end position="194"/>
    </location>
</feature>
<dbReference type="AlphaFoldDB" id="A0AB34IHP6"/>
<keyword evidence="2" id="KW-0732">Signal</keyword>
<accession>A0AB34IHP6</accession>
<dbReference type="EMBL" id="JBGBPQ010000026">
    <property type="protein sequence ID" value="KAL1498899.1"/>
    <property type="molecule type" value="Genomic_DNA"/>
</dbReference>